<dbReference type="RefSeq" id="WP_102199560.1">
    <property type="nucleotide sequence ID" value="NZ_PNHQ01000036.1"/>
</dbReference>
<comment type="caution">
    <text evidence="1">The sequence shown here is derived from an EMBL/GenBank/DDBJ whole genome shotgun (WGS) entry which is preliminary data.</text>
</comment>
<dbReference type="OrthoDB" id="2311918at2"/>
<organism evidence="1 2">
    <name type="scientific">Aerococcus viridans</name>
    <dbReference type="NCBI Taxonomy" id="1377"/>
    <lineage>
        <taxon>Bacteria</taxon>
        <taxon>Bacillati</taxon>
        <taxon>Bacillota</taxon>
        <taxon>Bacilli</taxon>
        <taxon>Lactobacillales</taxon>
        <taxon>Aerococcaceae</taxon>
        <taxon>Aerococcus</taxon>
    </lineage>
</organism>
<dbReference type="EMBL" id="PNHQ01000036">
    <property type="protein sequence ID" value="PMC78586.1"/>
    <property type="molecule type" value="Genomic_DNA"/>
</dbReference>
<proteinExistence type="predicted"/>
<name>A0A2N6UAG1_9LACT</name>
<protein>
    <submittedName>
        <fullName evidence="1">Uncharacterized protein</fullName>
    </submittedName>
</protein>
<evidence type="ECO:0000313" key="2">
    <source>
        <dbReference type="Proteomes" id="UP000235701"/>
    </source>
</evidence>
<dbReference type="Proteomes" id="UP000235701">
    <property type="component" value="Unassembled WGS sequence"/>
</dbReference>
<keyword evidence="2" id="KW-1185">Reference proteome</keyword>
<sequence>MAFEDKKNQLKDSLYKSEIKSRRIQKSFTLKEEVANELVRKAKEEELTASRYLEKLLKEQFNL</sequence>
<reference evidence="1 2" key="1">
    <citation type="submission" date="2017-09" db="EMBL/GenBank/DDBJ databases">
        <title>Bacterial strain isolated from the female urinary microbiota.</title>
        <authorList>
            <person name="Thomas-White K."/>
            <person name="Kumar N."/>
            <person name="Forster S."/>
            <person name="Putonti C."/>
            <person name="Lawley T."/>
            <person name="Wolfe A.J."/>
        </authorList>
    </citation>
    <scope>NUCLEOTIDE SEQUENCE [LARGE SCALE GENOMIC DNA]</scope>
    <source>
        <strain evidence="1 2">UMB0240</strain>
    </source>
</reference>
<dbReference type="AlphaFoldDB" id="A0A2N6UAG1"/>
<evidence type="ECO:0000313" key="1">
    <source>
        <dbReference type="EMBL" id="PMC78586.1"/>
    </source>
</evidence>
<gene>
    <name evidence="1" type="ORF">CJ191_08930</name>
</gene>
<accession>A0A2N6UAG1</accession>